<dbReference type="PANTHER" id="PTHR32385">
    <property type="entry name" value="MANNOSYL PHOSPHORYLINOSITOL CERAMIDE SYNTHASE"/>
    <property type="match status" value="1"/>
</dbReference>
<name>F2UBT4_SALR5</name>
<dbReference type="OrthoDB" id="3647at2759"/>
<sequence length="270" mass="30249">MTTWKVGNNNTNTTIPKTIHQIWLGNNQAPCQWMAAWMHDYVQANPEWTYRLWRTEDIEALHLENSDIFALEPHPANKADIARYEILYRYGGVFIDADSMWINGKSLDPLLQQASQTGLFFGEEVRPGKMTAPSTVTPILAVGVIGCAQHHPAMAHVVRTLGRVYRDLRFTQGVARWEATGPDFATAALRGVPKTVFPTFYFFPGGWWGTDVGLTQEDAERVNPDSYMYQFGYSTGDPLDTQIKRALASASASRSAAIKQCLRRFGDNAS</sequence>
<dbReference type="InterPro" id="IPR051706">
    <property type="entry name" value="Glycosyltransferase_domain"/>
</dbReference>
<dbReference type="GO" id="GO:0000030">
    <property type="term" value="F:mannosyltransferase activity"/>
    <property type="evidence" value="ECO:0007669"/>
    <property type="project" value="TreeGrafter"/>
</dbReference>
<dbReference type="GO" id="GO:0016020">
    <property type="term" value="C:membrane"/>
    <property type="evidence" value="ECO:0007669"/>
    <property type="project" value="GOC"/>
</dbReference>
<evidence type="ECO:0000256" key="1">
    <source>
        <dbReference type="ARBA" id="ARBA00022679"/>
    </source>
</evidence>
<dbReference type="InterPro" id="IPR007577">
    <property type="entry name" value="GlycoTrfase_DXD_sugar-bd_CS"/>
</dbReference>
<gene>
    <name evidence="2" type="ORF">PTSG_05645</name>
</gene>
<protein>
    <submittedName>
        <fullName evidence="2">Uncharacterized protein</fullName>
    </submittedName>
</protein>
<dbReference type="KEGG" id="sre:PTSG_05645"/>
<dbReference type="Gene3D" id="3.90.550.20">
    <property type="match status" value="1"/>
</dbReference>
<dbReference type="eggNOG" id="ENOG502SCMT">
    <property type="taxonomic scope" value="Eukaryota"/>
</dbReference>
<dbReference type="SUPFAM" id="SSF53448">
    <property type="entry name" value="Nucleotide-diphospho-sugar transferases"/>
    <property type="match status" value="1"/>
</dbReference>
<organism evidence="3">
    <name type="scientific">Salpingoeca rosetta (strain ATCC 50818 / BSB-021)</name>
    <dbReference type="NCBI Taxonomy" id="946362"/>
    <lineage>
        <taxon>Eukaryota</taxon>
        <taxon>Choanoflagellata</taxon>
        <taxon>Craspedida</taxon>
        <taxon>Salpingoecidae</taxon>
        <taxon>Salpingoeca</taxon>
    </lineage>
</organism>
<dbReference type="EMBL" id="GL832967">
    <property type="protein sequence ID" value="EGD73950.1"/>
    <property type="molecule type" value="Genomic_DNA"/>
</dbReference>
<dbReference type="InterPro" id="IPR029044">
    <property type="entry name" value="Nucleotide-diphossugar_trans"/>
</dbReference>
<keyword evidence="1" id="KW-0808">Transferase</keyword>
<dbReference type="PANTHER" id="PTHR32385:SF15">
    <property type="entry name" value="INOSITOL PHOSPHOCERAMIDE MANNOSYLTRANSFERASE 1"/>
    <property type="match status" value="1"/>
</dbReference>
<dbReference type="GO" id="GO:0051999">
    <property type="term" value="P:mannosyl-inositol phosphorylceramide biosynthetic process"/>
    <property type="evidence" value="ECO:0007669"/>
    <property type="project" value="TreeGrafter"/>
</dbReference>
<keyword evidence="3" id="KW-1185">Reference proteome</keyword>
<evidence type="ECO:0000313" key="2">
    <source>
        <dbReference type="EMBL" id="EGD73950.1"/>
    </source>
</evidence>
<dbReference type="Pfam" id="PF04488">
    <property type="entry name" value="Gly_transf_sug"/>
    <property type="match status" value="1"/>
</dbReference>
<dbReference type="InParanoid" id="F2UBT4"/>
<proteinExistence type="predicted"/>
<dbReference type="GeneID" id="16074090"/>
<accession>F2UBT4</accession>
<evidence type="ECO:0000313" key="3">
    <source>
        <dbReference type="Proteomes" id="UP000007799"/>
    </source>
</evidence>
<dbReference type="AlphaFoldDB" id="F2UBT4"/>
<dbReference type="Proteomes" id="UP000007799">
    <property type="component" value="Unassembled WGS sequence"/>
</dbReference>
<reference evidence="2" key="1">
    <citation type="submission" date="2009-08" db="EMBL/GenBank/DDBJ databases">
        <title>Annotation of Salpingoeca rosetta.</title>
        <authorList>
            <consortium name="The Broad Institute Genome Sequencing Platform"/>
            <person name="Russ C."/>
            <person name="Cuomo C."/>
            <person name="Burger G."/>
            <person name="Gray M.W."/>
            <person name="Holland P.W.H."/>
            <person name="King N."/>
            <person name="Lang F.B.F."/>
            <person name="Roger A.J."/>
            <person name="Ruiz-Trillo I."/>
            <person name="Young S.K."/>
            <person name="Zeng Q."/>
            <person name="Gargeya S."/>
            <person name="Alvarado L."/>
            <person name="Berlin A."/>
            <person name="Chapman S.B."/>
            <person name="Chen Z."/>
            <person name="Freedman E."/>
            <person name="Gellesch M."/>
            <person name="Goldberg J."/>
            <person name="Griggs A."/>
            <person name="Gujja S."/>
            <person name="Heilman E."/>
            <person name="Heiman D."/>
            <person name="Howarth C."/>
            <person name="Mehta T."/>
            <person name="Neiman D."/>
            <person name="Pearson M."/>
            <person name="Roberts A."/>
            <person name="Saif S."/>
            <person name="Shea T."/>
            <person name="Shenoy N."/>
            <person name="Sisk P."/>
            <person name="Stolte C."/>
            <person name="Sykes S."/>
            <person name="White J."/>
            <person name="Yandava C."/>
            <person name="Haas B."/>
            <person name="Nusbaum C."/>
            <person name="Birren B."/>
        </authorList>
    </citation>
    <scope>NUCLEOTIDE SEQUENCE [LARGE SCALE GENOMIC DNA]</scope>
    <source>
        <strain evidence="2">ATCC 50818</strain>
    </source>
</reference>
<dbReference type="RefSeq" id="XP_004993513.1">
    <property type="nucleotide sequence ID" value="XM_004993456.1"/>
</dbReference>